<comment type="caution">
    <text evidence="1">The sequence shown here is derived from an EMBL/GenBank/DDBJ whole genome shotgun (WGS) entry which is preliminary data.</text>
</comment>
<dbReference type="Proteomes" id="UP000649617">
    <property type="component" value="Unassembled WGS sequence"/>
</dbReference>
<name>A0A812MCP0_SYMPI</name>
<dbReference type="AlphaFoldDB" id="A0A812MCP0"/>
<protein>
    <submittedName>
        <fullName evidence="1">Uncharacterized protein</fullName>
    </submittedName>
</protein>
<organism evidence="1 2">
    <name type="scientific">Symbiodinium pilosum</name>
    <name type="common">Dinoflagellate</name>
    <dbReference type="NCBI Taxonomy" id="2952"/>
    <lineage>
        <taxon>Eukaryota</taxon>
        <taxon>Sar</taxon>
        <taxon>Alveolata</taxon>
        <taxon>Dinophyceae</taxon>
        <taxon>Suessiales</taxon>
        <taxon>Symbiodiniaceae</taxon>
        <taxon>Symbiodinium</taxon>
    </lineage>
</organism>
<keyword evidence="2" id="KW-1185">Reference proteome</keyword>
<dbReference type="EMBL" id="CAJNIZ010008133">
    <property type="protein sequence ID" value="CAE7264551.1"/>
    <property type="molecule type" value="Genomic_DNA"/>
</dbReference>
<reference evidence="1" key="1">
    <citation type="submission" date="2021-02" db="EMBL/GenBank/DDBJ databases">
        <authorList>
            <person name="Dougan E. K."/>
            <person name="Rhodes N."/>
            <person name="Thang M."/>
            <person name="Chan C."/>
        </authorList>
    </citation>
    <scope>NUCLEOTIDE SEQUENCE</scope>
</reference>
<sequence>MGEVVGERAITPSDLSLSATEVGLCLHLEGEAVEDFGFPCKEVRWEEQPVVSVPPDVEIGAQQQVVRATMARPDSFWKPTSRVSLAAREQSGDHILYELRFLKFTVKGTGQGKARAALRQLIEQQKQQAAGHRPKWLVKVSGLVLAMPVS</sequence>
<gene>
    <name evidence="1" type="ORF">SPIL2461_LOCUS5662</name>
</gene>
<proteinExistence type="predicted"/>
<accession>A0A812MCP0</accession>
<evidence type="ECO:0000313" key="1">
    <source>
        <dbReference type="EMBL" id="CAE7264551.1"/>
    </source>
</evidence>
<evidence type="ECO:0000313" key="2">
    <source>
        <dbReference type="Proteomes" id="UP000649617"/>
    </source>
</evidence>